<evidence type="ECO:0000259" key="1">
    <source>
        <dbReference type="Pfam" id="PF01610"/>
    </source>
</evidence>
<dbReference type="Pfam" id="PF01610">
    <property type="entry name" value="DDE_Tnp_ISL3"/>
    <property type="match status" value="1"/>
</dbReference>
<dbReference type="EMBL" id="CP046314">
    <property type="protein sequence ID" value="QGS08612.1"/>
    <property type="molecule type" value="Genomic_DNA"/>
</dbReference>
<dbReference type="Proteomes" id="UP000425411">
    <property type="component" value="Chromosome"/>
</dbReference>
<sequence length="78" mass="9409">MINALLYPQYNNAKVEANNRTIQKIKNNGRGYKNFYNLRTRLFMRFNYLNNINTVTRQNYKVKKKDLYNNENTQIRAG</sequence>
<keyword evidence="3" id="KW-1185">Reference proteome</keyword>
<protein>
    <recommendedName>
        <fullName evidence="1">Transposase IS204/IS1001/IS1096/IS1165 DDE domain-containing protein</fullName>
    </recommendedName>
</protein>
<dbReference type="InterPro" id="IPR002560">
    <property type="entry name" value="Transposase_DDE"/>
</dbReference>
<evidence type="ECO:0000313" key="3">
    <source>
        <dbReference type="Proteomes" id="UP000425411"/>
    </source>
</evidence>
<feature type="domain" description="Transposase IS204/IS1001/IS1096/IS1165 DDE" evidence="1">
    <location>
        <begin position="4"/>
        <end position="42"/>
    </location>
</feature>
<evidence type="ECO:0000313" key="2">
    <source>
        <dbReference type="EMBL" id="QGS08612.1"/>
    </source>
</evidence>
<proteinExistence type="predicted"/>
<organism evidence="2 3">
    <name type="scientific">Gemella morbillorum</name>
    <dbReference type="NCBI Taxonomy" id="29391"/>
    <lineage>
        <taxon>Bacteria</taxon>
        <taxon>Bacillati</taxon>
        <taxon>Bacillota</taxon>
        <taxon>Bacilli</taxon>
        <taxon>Bacillales</taxon>
        <taxon>Gemellaceae</taxon>
        <taxon>Gemella</taxon>
    </lineage>
</organism>
<gene>
    <name evidence="2" type="ORF">FOC49_01300</name>
</gene>
<accession>A0AAP9HC76</accession>
<reference evidence="2 3" key="1">
    <citation type="submission" date="2019-11" db="EMBL/GenBank/DDBJ databases">
        <title>FDA dAtabase for Regulatory Grade micrObial Sequences (FDA-ARGOS): Supporting development and validation of Infectious Disease Dx tests.</title>
        <authorList>
            <person name="Turner S."/>
            <person name="Byrd R."/>
            <person name="Tallon L."/>
            <person name="Sadzewicz L."/>
            <person name="Vavikolanu K."/>
            <person name="Mehta A."/>
            <person name="Aluvathingal J."/>
            <person name="Nadendla S."/>
            <person name="Myers T."/>
            <person name="Yan Y."/>
            <person name="Sichtig H."/>
        </authorList>
    </citation>
    <scope>NUCLEOTIDE SEQUENCE [LARGE SCALE GENOMIC DNA]</scope>
    <source>
        <strain evidence="2 3">FDAARGOS_741</strain>
    </source>
</reference>
<dbReference type="AlphaFoldDB" id="A0AAP9HC76"/>
<name>A0AAP9HC76_9BACL</name>